<evidence type="ECO:0000313" key="1">
    <source>
        <dbReference type="EMBL" id="KAJ8113627.1"/>
    </source>
</evidence>
<accession>A0ACC2IER1</accession>
<name>A0ACC2IER1_9PLEO</name>
<proteinExistence type="predicted"/>
<reference evidence="1" key="1">
    <citation type="submission" date="2022-11" db="EMBL/GenBank/DDBJ databases">
        <title>Genome Sequence of Boeremia exigua.</title>
        <authorList>
            <person name="Buettner E."/>
        </authorList>
    </citation>
    <scope>NUCLEOTIDE SEQUENCE</scope>
    <source>
        <strain evidence="1">CU02</strain>
    </source>
</reference>
<protein>
    <submittedName>
        <fullName evidence="1">Uncharacterized protein</fullName>
    </submittedName>
</protein>
<gene>
    <name evidence="1" type="ORF">OPT61_g4282</name>
</gene>
<comment type="caution">
    <text evidence="1">The sequence shown here is derived from an EMBL/GenBank/DDBJ whole genome shotgun (WGS) entry which is preliminary data.</text>
</comment>
<dbReference type="EMBL" id="JAPHNI010000241">
    <property type="protein sequence ID" value="KAJ8113627.1"/>
    <property type="molecule type" value="Genomic_DNA"/>
</dbReference>
<keyword evidence="2" id="KW-1185">Reference proteome</keyword>
<dbReference type="Proteomes" id="UP001153331">
    <property type="component" value="Unassembled WGS sequence"/>
</dbReference>
<sequence length="495" mass="55116">MCSSYQGQNIFDDVERSTLQIVVEAAGLCVSSCSAIDEQYTKYRISVYRMTSTGNQQWSQSWKSAVLATGTRPEAEASTRTTQCHFIREEKVCPPGTPHDVTRVIAVFYGYARSLSSFFTSYGSCSDHSGLSARAAPQAVQEEERQFPIRGRIADNACYYAALVRFQLRPATGESIAPGVLITYLIAPCNAARDTQSFSVSPRYLGIPRSCLSPARSLSRVQFGTSHFIYWRKLAHPLIAWRLAWYEAHRTKDRSRSTPPTAPVRTPPAEAIIHPRYCEIASVHIDVCRAKSFQVTNIKMLFKSNIFVAALGLSSVLAAPAIGHREHPLEDIQCRCLTFRVNELPTPCNFFESRGFGWRSAQTLASQYDIQVQFASKNTISKVLSISTPLPSDVLQATSAGDAQSALGEANSSENKIVCGFGQEVGDMSRDHRDLVSEDRFVGLVIAWLMFFIILYVAGEYVWTRFSSRNRIIKLKGEERPFKSTASKETPSNFT</sequence>
<evidence type="ECO:0000313" key="2">
    <source>
        <dbReference type="Proteomes" id="UP001153331"/>
    </source>
</evidence>
<organism evidence="1 2">
    <name type="scientific">Boeremia exigua</name>
    <dbReference type="NCBI Taxonomy" id="749465"/>
    <lineage>
        <taxon>Eukaryota</taxon>
        <taxon>Fungi</taxon>
        <taxon>Dikarya</taxon>
        <taxon>Ascomycota</taxon>
        <taxon>Pezizomycotina</taxon>
        <taxon>Dothideomycetes</taxon>
        <taxon>Pleosporomycetidae</taxon>
        <taxon>Pleosporales</taxon>
        <taxon>Pleosporineae</taxon>
        <taxon>Didymellaceae</taxon>
        <taxon>Boeremia</taxon>
    </lineage>
</organism>